<dbReference type="RefSeq" id="WP_126761924.1">
    <property type="nucleotide sequence ID" value="NZ_JBHLTZ010000004.1"/>
</dbReference>
<dbReference type="OrthoDB" id="6237968at2"/>
<dbReference type="InterPro" id="IPR027396">
    <property type="entry name" value="DsrEFH-like"/>
</dbReference>
<evidence type="ECO:0000313" key="1">
    <source>
        <dbReference type="EMBL" id="RUO54491.1"/>
    </source>
</evidence>
<name>A0A432Y0M6_9GAMM</name>
<dbReference type="Pfam" id="PF02635">
    <property type="entry name" value="DsrE"/>
    <property type="match status" value="1"/>
</dbReference>
<evidence type="ECO:0000313" key="2">
    <source>
        <dbReference type="Proteomes" id="UP000287198"/>
    </source>
</evidence>
<dbReference type="EMBL" id="PIPW01000001">
    <property type="protein sequence ID" value="RUO54491.1"/>
    <property type="molecule type" value="Genomic_DNA"/>
</dbReference>
<dbReference type="InterPro" id="IPR003787">
    <property type="entry name" value="Sulphur_relay_DsrE/F-like"/>
</dbReference>
<gene>
    <name evidence="1" type="ORF">CWI69_03525</name>
</gene>
<organism evidence="1 2">
    <name type="scientific">Pseudidiomarina halophila</name>
    <dbReference type="NCBI Taxonomy" id="1449799"/>
    <lineage>
        <taxon>Bacteria</taxon>
        <taxon>Pseudomonadati</taxon>
        <taxon>Pseudomonadota</taxon>
        <taxon>Gammaproteobacteria</taxon>
        <taxon>Alteromonadales</taxon>
        <taxon>Idiomarinaceae</taxon>
        <taxon>Pseudidiomarina</taxon>
    </lineage>
</organism>
<sequence length="115" mass="13026">MSIFIVQSQQPDALATWHGQDMLLALATLELNPQLVVLGEALRQLQTGHDARRHERSLQKRYALMELYDCPPPLVVTEELAQQQLNTEDFVCDVQTVSYSELSQLLASSSKVIRF</sequence>
<comment type="caution">
    <text evidence="1">The sequence shown here is derived from an EMBL/GenBank/DDBJ whole genome shotgun (WGS) entry which is preliminary data.</text>
</comment>
<protein>
    <submittedName>
        <fullName evidence="1">Uncharacterized protein</fullName>
    </submittedName>
</protein>
<reference evidence="2" key="1">
    <citation type="journal article" date="2018" name="Front. Microbiol.">
        <title>Genome-Based Analysis Reveals the Taxonomy and Diversity of the Family Idiomarinaceae.</title>
        <authorList>
            <person name="Liu Y."/>
            <person name="Lai Q."/>
            <person name="Shao Z."/>
        </authorList>
    </citation>
    <scope>NUCLEOTIDE SEQUENCE [LARGE SCALE GENOMIC DNA]</scope>
    <source>
        <strain evidence="2">BH195</strain>
    </source>
</reference>
<proteinExistence type="predicted"/>
<accession>A0A432Y0M6</accession>
<keyword evidence="2" id="KW-1185">Reference proteome</keyword>
<dbReference type="AlphaFoldDB" id="A0A432Y0M6"/>
<dbReference type="Gene3D" id="3.40.1260.10">
    <property type="entry name" value="DsrEFH-like"/>
    <property type="match status" value="1"/>
</dbReference>
<dbReference type="SUPFAM" id="SSF75169">
    <property type="entry name" value="DsrEFH-like"/>
    <property type="match status" value="1"/>
</dbReference>
<dbReference type="Proteomes" id="UP000287198">
    <property type="component" value="Unassembled WGS sequence"/>
</dbReference>